<feature type="domain" description="Cadherin" evidence="3">
    <location>
        <begin position="469"/>
        <end position="556"/>
    </location>
</feature>
<dbReference type="Pfam" id="PF00028">
    <property type="entry name" value="Cadherin"/>
    <property type="match status" value="1"/>
</dbReference>
<dbReference type="PANTHER" id="PTHR38340:SF1">
    <property type="entry name" value="S-LAYER PROTEIN"/>
    <property type="match status" value="1"/>
</dbReference>
<keyword evidence="5" id="KW-1185">Reference proteome</keyword>
<dbReference type="PANTHER" id="PTHR38340">
    <property type="entry name" value="S-LAYER PROTEIN"/>
    <property type="match status" value="1"/>
</dbReference>
<name>A0A936ZE22_9HYPH</name>
<dbReference type="PROSITE" id="PS50268">
    <property type="entry name" value="CADHERIN_2"/>
    <property type="match status" value="1"/>
</dbReference>
<gene>
    <name evidence="4" type="ORF">JKG68_02135</name>
</gene>
<dbReference type="InterPro" id="IPR011049">
    <property type="entry name" value="Serralysin-like_metalloprot_C"/>
</dbReference>
<dbReference type="InterPro" id="IPR001343">
    <property type="entry name" value="Hemolysn_Ca-bd"/>
</dbReference>
<dbReference type="SMART" id="SM00112">
    <property type="entry name" value="CA"/>
    <property type="match status" value="1"/>
</dbReference>
<accession>A0A936ZE22</accession>
<dbReference type="Gene3D" id="2.150.10.10">
    <property type="entry name" value="Serralysin-like metalloprotease, C-terminal"/>
    <property type="match status" value="2"/>
</dbReference>
<dbReference type="GO" id="GO:0005509">
    <property type="term" value="F:calcium ion binding"/>
    <property type="evidence" value="ECO:0007669"/>
    <property type="project" value="InterPro"/>
</dbReference>
<evidence type="ECO:0000256" key="2">
    <source>
        <dbReference type="ARBA" id="ARBA00022525"/>
    </source>
</evidence>
<dbReference type="InterPro" id="IPR050557">
    <property type="entry name" value="RTX_toxin/Mannuronan_C5-epim"/>
</dbReference>
<comment type="caution">
    <text evidence="4">The sequence shown here is derived from an EMBL/GenBank/DDBJ whole genome shotgun (WGS) entry which is preliminary data.</text>
</comment>
<keyword evidence="2" id="KW-0964">Secreted</keyword>
<dbReference type="SUPFAM" id="SSF49313">
    <property type="entry name" value="Cadherin-like"/>
    <property type="match status" value="1"/>
</dbReference>
<evidence type="ECO:0000313" key="4">
    <source>
        <dbReference type="EMBL" id="MBL0402758.1"/>
    </source>
</evidence>
<dbReference type="SUPFAM" id="SSF51120">
    <property type="entry name" value="beta-Roll"/>
    <property type="match status" value="3"/>
</dbReference>
<dbReference type="Pfam" id="PF00353">
    <property type="entry name" value="HemolysinCabind"/>
    <property type="match status" value="4"/>
</dbReference>
<dbReference type="PROSITE" id="PS00330">
    <property type="entry name" value="HEMOLYSIN_CALCIUM"/>
    <property type="match status" value="3"/>
</dbReference>
<evidence type="ECO:0000259" key="3">
    <source>
        <dbReference type="PROSITE" id="PS50268"/>
    </source>
</evidence>
<dbReference type="GO" id="GO:0007156">
    <property type="term" value="P:homophilic cell adhesion via plasma membrane adhesion molecules"/>
    <property type="evidence" value="ECO:0007669"/>
    <property type="project" value="InterPro"/>
</dbReference>
<dbReference type="GO" id="GO:0005576">
    <property type="term" value="C:extracellular region"/>
    <property type="evidence" value="ECO:0007669"/>
    <property type="project" value="UniProtKB-SubCell"/>
</dbReference>
<dbReference type="Proteomes" id="UP000605848">
    <property type="component" value="Unassembled WGS sequence"/>
</dbReference>
<dbReference type="AlphaFoldDB" id="A0A936ZE22"/>
<dbReference type="InterPro" id="IPR018511">
    <property type="entry name" value="Hemolysin-typ_Ca-bd_CS"/>
</dbReference>
<dbReference type="PRINTS" id="PR00313">
    <property type="entry name" value="CABNDNGRPT"/>
</dbReference>
<organism evidence="4 5">
    <name type="scientific">Microvirga aerilata</name>
    <dbReference type="NCBI Taxonomy" id="670292"/>
    <lineage>
        <taxon>Bacteria</taxon>
        <taxon>Pseudomonadati</taxon>
        <taxon>Pseudomonadota</taxon>
        <taxon>Alphaproteobacteria</taxon>
        <taxon>Hyphomicrobiales</taxon>
        <taxon>Methylobacteriaceae</taxon>
        <taxon>Microvirga</taxon>
    </lineage>
</organism>
<dbReference type="InterPro" id="IPR015919">
    <property type="entry name" value="Cadherin-like_sf"/>
</dbReference>
<sequence>MATFIVNTVLPIRTGETHGIEITGFSDLLIVESTGSISASGPTANGIHARNANLTVTIMGSVSGGAFGNKSLTGANNVSVGSTGSVHGEDGGVSLWGDSSADQAVTNEGYIFGKTAGGISLQGRNLSILKSGTIIAATSSSAVNFVSDAHSYIFNTGKIFGGTGGDGTYLGISGSNGVDTIINTGLIRGSISLGDGDDFFDGRLGQLINGYVDFGPGNNQAFGSAINDTFAVAGGNDTIDGGDGQDTMRIEGPDRDLTLDLRLTHEQSTGYGKKTFLNIENIEVGAGRDHIIGSEANNSISTNAGNDTLEGGLGDDTLDGGLGTDAAVFSGTIGAMVNLSLGIERQNTGYGWNKLGGIENLRGGAGNDVFKGDAAANLLEGAGGNDTLQGNAGNDTLDGGTGTNTAVYAGSRADYRIQNVSGGVTVTGQGARAVDGTDQLKNIRFLKFDDGVNALTNSAPTGLALSATSVAENASVGSVVATLSAQDADGDDVRYSLSAGSPFAIVGNKLVVANAVDFEAVRQHSVTVQAQDDYQGVTTQTFAIAVTNEVEAAPFVLQGGAGADVLQGEAGADTIYGGDGRDMLAGGAGSDVFVFNARTGRTNVDAIDDFVVRDDSIWLDNVVFKALGSKGSLAKPQKLDSDAFVTATRAQDKEDRVVYDKKTGKLYYDQDGAGGKGQVQIAALGKNLKMTAADFFVI</sequence>
<dbReference type="CDD" id="cd11304">
    <property type="entry name" value="Cadherin_repeat"/>
    <property type="match status" value="1"/>
</dbReference>
<protein>
    <submittedName>
        <fullName evidence="4">Cadherin domain-containing protein</fullName>
    </submittedName>
</protein>
<dbReference type="EMBL" id="JAEQMY010000002">
    <property type="protein sequence ID" value="MBL0402758.1"/>
    <property type="molecule type" value="Genomic_DNA"/>
</dbReference>
<dbReference type="RefSeq" id="WP_202055449.1">
    <property type="nucleotide sequence ID" value="NZ_JAEQMY010000002.1"/>
</dbReference>
<reference evidence="4" key="1">
    <citation type="submission" date="2021-01" db="EMBL/GenBank/DDBJ databases">
        <title>Microvirga sp.</title>
        <authorList>
            <person name="Kim M.K."/>
        </authorList>
    </citation>
    <scope>NUCLEOTIDE SEQUENCE</scope>
    <source>
        <strain evidence="4">5420S-16</strain>
    </source>
</reference>
<evidence type="ECO:0000313" key="5">
    <source>
        <dbReference type="Proteomes" id="UP000605848"/>
    </source>
</evidence>
<evidence type="ECO:0000256" key="1">
    <source>
        <dbReference type="ARBA" id="ARBA00004613"/>
    </source>
</evidence>
<proteinExistence type="predicted"/>
<dbReference type="InterPro" id="IPR002126">
    <property type="entry name" value="Cadherin-like_dom"/>
</dbReference>
<comment type="subcellular location">
    <subcellularLocation>
        <location evidence="1">Secreted</location>
    </subcellularLocation>
</comment>
<dbReference type="GO" id="GO:0016020">
    <property type="term" value="C:membrane"/>
    <property type="evidence" value="ECO:0007669"/>
    <property type="project" value="InterPro"/>
</dbReference>